<name>A0ABV0JP68_9CYAN</name>
<accession>A0ABV0JP68</accession>
<dbReference type="Proteomes" id="UP001442494">
    <property type="component" value="Unassembled WGS sequence"/>
</dbReference>
<dbReference type="EMBL" id="JAMPKK010000023">
    <property type="protein sequence ID" value="MEP0865202.1"/>
    <property type="molecule type" value="Genomic_DNA"/>
</dbReference>
<evidence type="ECO:0000313" key="2">
    <source>
        <dbReference type="Proteomes" id="UP001442494"/>
    </source>
</evidence>
<evidence type="ECO:0000313" key="1">
    <source>
        <dbReference type="EMBL" id="MEP0865202.1"/>
    </source>
</evidence>
<feature type="non-terminal residue" evidence="1">
    <location>
        <position position="1"/>
    </location>
</feature>
<proteinExistence type="predicted"/>
<gene>
    <name evidence="1" type="ORF">NDI37_12070</name>
</gene>
<reference evidence="1 2" key="1">
    <citation type="submission" date="2022-04" db="EMBL/GenBank/DDBJ databases">
        <title>Positive selection, recombination, and allopatry shape intraspecific diversity of widespread and dominant cyanobacteria.</title>
        <authorList>
            <person name="Wei J."/>
            <person name="Shu W."/>
            <person name="Hu C."/>
        </authorList>
    </citation>
    <scope>NUCLEOTIDE SEQUENCE [LARGE SCALE GENOMIC DNA]</scope>
    <source>
        <strain evidence="1 2">GB2-A5</strain>
    </source>
</reference>
<sequence>AMINSSVENICPTVCFSAIDDQKHTVGFSYLKSCTSPIIHIVEQSCKDSSRWESISVGRDIGKNAMTNY</sequence>
<keyword evidence="2" id="KW-1185">Reference proteome</keyword>
<organism evidence="1 2">
    <name type="scientific">Funiculus sociatus GB2-A5</name>
    <dbReference type="NCBI Taxonomy" id="2933946"/>
    <lineage>
        <taxon>Bacteria</taxon>
        <taxon>Bacillati</taxon>
        <taxon>Cyanobacteriota</taxon>
        <taxon>Cyanophyceae</taxon>
        <taxon>Coleofasciculales</taxon>
        <taxon>Coleofasciculaceae</taxon>
        <taxon>Funiculus</taxon>
    </lineage>
</organism>
<comment type="caution">
    <text evidence="1">The sequence shown here is derived from an EMBL/GenBank/DDBJ whole genome shotgun (WGS) entry which is preliminary data.</text>
</comment>
<protein>
    <submittedName>
        <fullName evidence="1">Uncharacterized protein</fullName>
    </submittedName>
</protein>